<protein>
    <recommendedName>
        <fullName evidence="3">peptidylprolyl isomerase</fullName>
        <ecNumber evidence="3">5.2.1.8</ecNumber>
    </recommendedName>
</protein>
<accession>A0A411HMU3</accession>
<dbReference type="RefSeq" id="WP_129835142.1">
    <property type="nucleotide sequence ID" value="NZ_CP035704.1"/>
</dbReference>
<dbReference type="InterPro" id="IPR000297">
    <property type="entry name" value="PPIase_PpiC"/>
</dbReference>
<evidence type="ECO:0000256" key="6">
    <source>
        <dbReference type="SAM" id="SignalP"/>
    </source>
</evidence>
<evidence type="ECO:0000256" key="3">
    <source>
        <dbReference type="ARBA" id="ARBA00013194"/>
    </source>
</evidence>
<dbReference type="Pfam" id="PF00639">
    <property type="entry name" value="Rotamase"/>
    <property type="match status" value="1"/>
</dbReference>
<feature type="domain" description="PpiC" evidence="7">
    <location>
        <begin position="143"/>
        <end position="243"/>
    </location>
</feature>
<feature type="chain" id="PRO_5019254935" description="peptidylprolyl isomerase" evidence="6">
    <location>
        <begin position="24"/>
        <end position="319"/>
    </location>
</feature>
<dbReference type="Proteomes" id="UP000291562">
    <property type="component" value="Chromosome"/>
</dbReference>
<sequence>MSIGTKLGFIISLAATFIATASAVDLPSSDAVIASRGTAKVTFADIDAYVQRIPQKDRAGFMDSPKRIENLIDGLLLQKQLAQTARDNKLDQTPAVQQQLKLAQDELLSKQALTSFEANLKLPDLLSLAKETYATHKSDYVTHGQIDVKHILIDVKSRSDDEAKKLAQDVEHQAKADPAAFDTLVQKYSDDPSKSKNAGLMTDAGDTRYDPAFIAGAQSLKKEGEISPLVHSKFGYHILKLVKREADHQKSFDESREALIAQLTAQYKEQQLRTYSANFSSMPLDADPALVESLRDRYMPTSAATPLAPTAVPVAAGKN</sequence>
<evidence type="ECO:0000256" key="5">
    <source>
        <dbReference type="PROSITE-ProRule" id="PRU00278"/>
    </source>
</evidence>
<dbReference type="Gene3D" id="3.10.50.40">
    <property type="match status" value="1"/>
</dbReference>
<reference evidence="8 9" key="1">
    <citation type="submission" date="2019-01" db="EMBL/GenBank/DDBJ databases">
        <title>Pseudolysobacter antarctica gen. nov., sp. nov., isolated from Fildes Peninsula, Antarctica.</title>
        <authorList>
            <person name="Wei Z."/>
            <person name="Peng F."/>
        </authorList>
    </citation>
    <scope>NUCLEOTIDE SEQUENCE [LARGE SCALE GENOMIC DNA]</scope>
    <source>
        <strain evidence="8 9">AQ6-296</strain>
    </source>
</reference>
<dbReference type="KEGG" id="xbc:ELE36_16305"/>
<proteinExistence type="inferred from homology"/>
<evidence type="ECO:0000256" key="1">
    <source>
        <dbReference type="ARBA" id="ARBA00000971"/>
    </source>
</evidence>
<comment type="catalytic activity">
    <reaction evidence="1">
        <text>[protein]-peptidylproline (omega=180) = [protein]-peptidylproline (omega=0)</text>
        <dbReference type="Rhea" id="RHEA:16237"/>
        <dbReference type="Rhea" id="RHEA-COMP:10747"/>
        <dbReference type="Rhea" id="RHEA-COMP:10748"/>
        <dbReference type="ChEBI" id="CHEBI:83833"/>
        <dbReference type="ChEBI" id="CHEBI:83834"/>
        <dbReference type="EC" id="5.2.1.8"/>
    </reaction>
</comment>
<dbReference type="AlphaFoldDB" id="A0A411HMU3"/>
<name>A0A411HMU3_9GAMM</name>
<dbReference type="GO" id="GO:0003755">
    <property type="term" value="F:peptidyl-prolyl cis-trans isomerase activity"/>
    <property type="evidence" value="ECO:0007669"/>
    <property type="project" value="UniProtKB-KW"/>
</dbReference>
<keyword evidence="5" id="KW-0413">Isomerase</keyword>
<dbReference type="PANTHER" id="PTHR47245">
    <property type="entry name" value="PEPTIDYLPROLYL ISOMERASE"/>
    <property type="match status" value="1"/>
</dbReference>
<evidence type="ECO:0000259" key="7">
    <source>
        <dbReference type="PROSITE" id="PS50198"/>
    </source>
</evidence>
<dbReference type="PANTHER" id="PTHR47245:SF2">
    <property type="entry name" value="PEPTIDYL-PROLYL CIS-TRANS ISOMERASE HP_0175-RELATED"/>
    <property type="match status" value="1"/>
</dbReference>
<dbReference type="EC" id="5.2.1.8" evidence="3"/>
<dbReference type="PROSITE" id="PS50198">
    <property type="entry name" value="PPIC_PPIASE_2"/>
    <property type="match status" value="1"/>
</dbReference>
<dbReference type="OrthoDB" id="9812372at2"/>
<evidence type="ECO:0000313" key="9">
    <source>
        <dbReference type="Proteomes" id="UP000291562"/>
    </source>
</evidence>
<feature type="signal peptide" evidence="6">
    <location>
        <begin position="1"/>
        <end position="23"/>
    </location>
</feature>
<keyword evidence="4 5" id="KW-0697">Rotamase</keyword>
<dbReference type="EMBL" id="CP035704">
    <property type="protein sequence ID" value="QBB71790.1"/>
    <property type="molecule type" value="Genomic_DNA"/>
</dbReference>
<keyword evidence="6" id="KW-0732">Signal</keyword>
<evidence type="ECO:0000313" key="8">
    <source>
        <dbReference type="EMBL" id="QBB71790.1"/>
    </source>
</evidence>
<gene>
    <name evidence="8" type="ORF">ELE36_16305</name>
</gene>
<evidence type="ECO:0000256" key="2">
    <source>
        <dbReference type="ARBA" id="ARBA00007656"/>
    </source>
</evidence>
<evidence type="ECO:0000256" key="4">
    <source>
        <dbReference type="ARBA" id="ARBA00023110"/>
    </source>
</evidence>
<dbReference type="SUPFAM" id="SSF54534">
    <property type="entry name" value="FKBP-like"/>
    <property type="match status" value="1"/>
</dbReference>
<keyword evidence="9" id="KW-1185">Reference proteome</keyword>
<organism evidence="8 9">
    <name type="scientific">Pseudolysobacter antarcticus</name>
    <dbReference type="NCBI Taxonomy" id="2511995"/>
    <lineage>
        <taxon>Bacteria</taxon>
        <taxon>Pseudomonadati</taxon>
        <taxon>Pseudomonadota</taxon>
        <taxon>Gammaproteobacteria</taxon>
        <taxon>Lysobacterales</taxon>
        <taxon>Rhodanobacteraceae</taxon>
        <taxon>Pseudolysobacter</taxon>
    </lineage>
</organism>
<comment type="similarity">
    <text evidence="2">Belongs to the PpiC/parvulin rotamase family.</text>
</comment>
<dbReference type="InterPro" id="IPR050245">
    <property type="entry name" value="PrsA_foldase"/>
</dbReference>
<dbReference type="InterPro" id="IPR046357">
    <property type="entry name" value="PPIase_dom_sf"/>
</dbReference>